<dbReference type="AlphaFoldDB" id="A0A0W8G9Y2"/>
<proteinExistence type="predicted"/>
<name>A0A0W8G9Y2_9ZZZZ</name>
<protein>
    <submittedName>
        <fullName evidence="1">Uncharacterized protein</fullName>
    </submittedName>
</protein>
<comment type="caution">
    <text evidence="1">The sequence shown here is derived from an EMBL/GenBank/DDBJ whole genome shotgun (WGS) entry which is preliminary data.</text>
</comment>
<accession>A0A0W8G9Y2</accession>
<gene>
    <name evidence="1" type="ORF">ASZ90_000168</name>
</gene>
<dbReference type="EMBL" id="LNQE01000020">
    <property type="protein sequence ID" value="KUG29930.1"/>
    <property type="molecule type" value="Genomic_DNA"/>
</dbReference>
<sequence length="84" mass="9646">MEIPVKKYNADLLTRTDKMADAREMCLTRLRTLPRDKREAAADAILALADPEWWERRHKGGEVFLLILELRQDAVKKILKDAGG</sequence>
<organism evidence="1">
    <name type="scientific">hydrocarbon metagenome</name>
    <dbReference type="NCBI Taxonomy" id="938273"/>
    <lineage>
        <taxon>unclassified sequences</taxon>
        <taxon>metagenomes</taxon>
        <taxon>ecological metagenomes</taxon>
    </lineage>
</organism>
<evidence type="ECO:0000313" key="1">
    <source>
        <dbReference type="EMBL" id="KUG29930.1"/>
    </source>
</evidence>
<reference evidence="1" key="1">
    <citation type="journal article" date="2015" name="Proc. Natl. Acad. Sci. U.S.A.">
        <title>Networks of energetic and metabolic interactions define dynamics in microbial communities.</title>
        <authorList>
            <person name="Embree M."/>
            <person name="Liu J.K."/>
            <person name="Al-Bassam M.M."/>
            <person name="Zengler K."/>
        </authorList>
    </citation>
    <scope>NUCLEOTIDE SEQUENCE</scope>
</reference>